<dbReference type="InterPro" id="IPR009057">
    <property type="entry name" value="Homeodomain-like_sf"/>
</dbReference>
<feature type="domain" description="HTH tetR-type" evidence="3">
    <location>
        <begin position="6"/>
        <end position="66"/>
    </location>
</feature>
<dbReference type="Pfam" id="PF00440">
    <property type="entry name" value="TetR_N"/>
    <property type="match status" value="1"/>
</dbReference>
<keyword evidence="5" id="KW-1185">Reference proteome</keyword>
<feature type="DNA-binding region" description="H-T-H motif" evidence="2">
    <location>
        <begin position="29"/>
        <end position="48"/>
    </location>
</feature>
<dbReference type="InterPro" id="IPR001647">
    <property type="entry name" value="HTH_TetR"/>
</dbReference>
<organism evidence="4 5">
    <name type="scientific">Pseudalkalibacillus berkeleyi</name>
    <dbReference type="NCBI Taxonomy" id="1069813"/>
    <lineage>
        <taxon>Bacteria</taxon>
        <taxon>Bacillati</taxon>
        <taxon>Bacillota</taxon>
        <taxon>Bacilli</taxon>
        <taxon>Bacillales</taxon>
        <taxon>Fictibacillaceae</taxon>
        <taxon>Pseudalkalibacillus</taxon>
    </lineage>
</organism>
<dbReference type="PANTHER" id="PTHR30328">
    <property type="entry name" value="TRANSCRIPTIONAL REPRESSOR"/>
    <property type="match status" value="1"/>
</dbReference>
<evidence type="ECO:0000256" key="2">
    <source>
        <dbReference type="PROSITE-ProRule" id="PRU00335"/>
    </source>
</evidence>
<dbReference type="SUPFAM" id="SSF46689">
    <property type="entry name" value="Homeodomain-like"/>
    <property type="match status" value="1"/>
</dbReference>
<dbReference type="RefSeq" id="WP_236334499.1">
    <property type="nucleotide sequence ID" value="NZ_JAKIJS010000001.1"/>
</dbReference>
<protein>
    <submittedName>
        <fullName evidence="4">Forespore capture DNA-binding protein RefZ</fullName>
    </submittedName>
</protein>
<gene>
    <name evidence="4" type="primary">refZ</name>
    <name evidence="4" type="ORF">L2716_10935</name>
</gene>
<accession>A0ABS9H2P5</accession>
<dbReference type="PANTHER" id="PTHR30328:SF54">
    <property type="entry name" value="HTH-TYPE TRANSCRIPTIONAL REPRESSOR SCO4008"/>
    <property type="match status" value="1"/>
</dbReference>
<evidence type="ECO:0000313" key="4">
    <source>
        <dbReference type="EMBL" id="MCF6138240.1"/>
    </source>
</evidence>
<dbReference type="InterPro" id="IPR036271">
    <property type="entry name" value="Tet_transcr_reg_TetR-rel_C_sf"/>
</dbReference>
<evidence type="ECO:0000259" key="3">
    <source>
        <dbReference type="PROSITE" id="PS50977"/>
    </source>
</evidence>
<sequence length="223" mass="25521">MNKAVSITKEKVAEAAANLFNNNGYSGTSVRDIAEKAGVNVSLISYYFGGKKGLLEFLMSSFLEGYLYVLEDAYKKLEKNSARSCLIKLIEEVIIYQQGRSQAARLVHREISIDTTLVREIMTTYLMKEKYYFNAILDKGVKQKEFNPMSKNMVTLQLRSMLFMPFLYPQYIKEVYQFSVNDRYFTSKYLSTIQDWVNDSLCINYDGKSLSGKENTEAPLAAP</sequence>
<comment type="caution">
    <text evidence="4">The sequence shown here is derived from an EMBL/GenBank/DDBJ whole genome shotgun (WGS) entry which is preliminary data.</text>
</comment>
<evidence type="ECO:0000256" key="1">
    <source>
        <dbReference type="ARBA" id="ARBA00023125"/>
    </source>
</evidence>
<dbReference type="PRINTS" id="PR00455">
    <property type="entry name" value="HTHTETR"/>
</dbReference>
<dbReference type="Proteomes" id="UP001649381">
    <property type="component" value="Unassembled WGS sequence"/>
</dbReference>
<dbReference type="GO" id="GO:0003677">
    <property type="term" value="F:DNA binding"/>
    <property type="evidence" value="ECO:0007669"/>
    <property type="project" value="UniProtKB-KW"/>
</dbReference>
<dbReference type="PROSITE" id="PS50977">
    <property type="entry name" value="HTH_TETR_2"/>
    <property type="match status" value="1"/>
</dbReference>
<dbReference type="SUPFAM" id="SSF48498">
    <property type="entry name" value="Tetracyclin repressor-like, C-terminal domain"/>
    <property type="match status" value="1"/>
</dbReference>
<reference evidence="4 5" key="1">
    <citation type="submission" date="2022-01" db="EMBL/GenBank/DDBJ databases">
        <title>Alkalihalobacillus sp. EGI L200015, a novel bacterium isolated from a salt lake sediment.</title>
        <authorList>
            <person name="Gao L."/>
            <person name="Fang B.-Z."/>
            <person name="Li W.-J."/>
        </authorList>
    </citation>
    <scope>NUCLEOTIDE SEQUENCE [LARGE SCALE GENOMIC DNA]</scope>
    <source>
        <strain evidence="4 5">KCTC 12718</strain>
    </source>
</reference>
<name>A0ABS9H2P5_9BACL</name>
<proteinExistence type="predicted"/>
<dbReference type="EMBL" id="JAKIJS010000001">
    <property type="protein sequence ID" value="MCF6138240.1"/>
    <property type="molecule type" value="Genomic_DNA"/>
</dbReference>
<dbReference type="InterPro" id="IPR050109">
    <property type="entry name" value="HTH-type_TetR-like_transc_reg"/>
</dbReference>
<dbReference type="Gene3D" id="1.10.357.10">
    <property type="entry name" value="Tetracycline Repressor, domain 2"/>
    <property type="match status" value="1"/>
</dbReference>
<dbReference type="NCBIfam" id="NF037937">
    <property type="entry name" value="septum_RefZ"/>
    <property type="match status" value="1"/>
</dbReference>
<evidence type="ECO:0000313" key="5">
    <source>
        <dbReference type="Proteomes" id="UP001649381"/>
    </source>
</evidence>
<keyword evidence="1 2" id="KW-0238">DNA-binding</keyword>